<dbReference type="EMBL" id="JAHXZJ010000001">
    <property type="protein sequence ID" value="KAH0566816.1"/>
    <property type="molecule type" value="Genomic_DNA"/>
</dbReference>
<dbReference type="Proteomes" id="UP000826195">
    <property type="component" value="Unassembled WGS sequence"/>
</dbReference>
<accession>A0AAV7J488</accession>
<name>A0AAV7J488_COTGL</name>
<dbReference type="AlphaFoldDB" id="A0AAV7J488"/>
<protein>
    <submittedName>
        <fullName evidence="1">Uncharacterized protein</fullName>
    </submittedName>
</protein>
<reference evidence="1 2" key="1">
    <citation type="journal article" date="2021" name="J. Hered.">
        <title>A chromosome-level genome assembly of the parasitoid wasp, Cotesia glomerata (Hymenoptera: Braconidae).</title>
        <authorList>
            <person name="Pinto B.J."/>
            <person name="Weis J.J."/>
            <person name="Gamble T."/>
            <person name="Ode P.J."/>
            <person name="Paul R."/>
            <person name="Zaspel J.M."/>
        </authorList>
    </citation>
    <scope>NUCLEOTIDE SEQUENCE [LARGE SCALE GENOMIC DNA]</scope>
    <source>
        <strain evidence="1">CgM1</strain>
    </source>
</reference>
<gene>
    <name evidence="1" type="ORF">KQX54_004511</name>
</gene>
<proteinExistence type="predicted"/>
<evidence type="ECO:0000313" key="1">
    <source>
        <dbReference type="EMBL" id="KAH0566816.1"/>
    </source>
</evidence>
<sequence length="134" mass="14943">MEYSPRRSHKSKRLVCPIPITARPSSCSGMNVNISVWYIVVCRGGRDKTQDSRLECTIWYSYKSFSLYTTGSSTKPLIIPNIVRVPPYSGCVTIVGTLFAATILSLSSLPHQTQQILARIETDRDTDTPKTDNS</sequence>
<organism evidence="1 2">
    <name type="scientific">Cotesia glomerata</name>
    <name type="common">Lepidopteran parasitic wasp</name>
    <name type="synonym">Apanteles glomeratus</name>
    <dbReference type="NCBI Taxonomy" id="32391"/>
    <lineage>
        <taxon>Eukaryota</taxon>
        <taxon>Metazoa</taxon>
        <taxon>Ecdysozoa</taxon>
        <taxon>Arthropoda</taxon>
        <taxon>Hexapoda</taxon>
        <taxon>Insecta</taxon>
        <taxon>Pterygota</taxon>
        <taxon>Neoptera</taxon>
        <taxon>Endopterygota</taxon>
        <taxon>Hymenoptera</taxon>
        <taxon>Apocrita</taxon>
        <taxon>Ichneumonoidea</taxon>
        <taxon>Braconidae</taxon>
        <taxon>Microgastrinae</taxon>
        <taxon>Cotesia</taxon>
    </lineage>
</organism>
<keyword evidence="2" id="KW-1185">Reference proteome</keyword>
<evidence type="ECO:0000313" key="2">
    <source>
        <dbReference type="Proteomes" id="UP000826195"/>
    </source>
</evidence>
<comment type="caution">
    <text evidence="1">The sequence shown here is derived from an EMBL/GenBank/DDBJ whole genome shotgun (WGS) entry which is preliminary data.</text>
</comment>